<name>A0A822ZTY3_NELNU</name>
<comment type="caution">
    <text evidence="2">The sequence shown here is derived from an EMBL/GenBank/DDBJ whole genome shotgun (WGS) entry which is preliminary data.</text>
</comment>
<evidence type="ECO:0000313" key="3">
    <source>
        <dbReference type="Proteomes" id="UP000607653"/>
    </source>
</evidence>
<feature type="region of interest" description="Disordered" evidence="1">
    <location>
        <begin position="95"/>
        <end position="116"/>
    </location>
</feature>
<dbReference type="AlphaFoldDB" id="A0A822ZTY3"/>
<keyword evidence="3" id="KW-1185">Reference proteome</keyword>
<gene>
    <name evidence="2" type="ORF">HUJ06_016918</name>
</gene>
<dbReference type="Proteomes" id="UP000607653">
    <property type="component" value="Unassembled WGS sequence"/>
</dbReference>
<evidence type="ECO:0000313" key="2">
    <source>
        <dbReference type="EMBL" id="DAD46981.1"/>
    </source>
</evidence>
<sequence>MELSESDVALITGLSLRGITVDLSSGMAIKALFLSFFKLPENRASNIELDAVLRRLKTIVRLEGQEYIQEVVKVVFLFIFGSVLFHTKQFPIEEPVGPSNDEERHGATDDPAEFGEHRGKKGFCKSCVESLEYQILQKKAKEYASMKQNAVLRTEVNRLHAMLTYNGIDPDGVPLSERVLALASCY</sequence>
<organism evidence="2 3">
    <name type="scientific">Nelumbo nucifera</name>
    <name type="common">Sacred lotus</name>
    <dbReference type="NCBI Taxonomy" id="4432"/>
    <lineage>
        <taxon>Eukaryota</taxon>
        <taxon>Viridiplantae</taxon>
        <taxon>Streptophyta</taxon>
        <taxon>Embryophyta</taxon>
        <taxon>Tracheophyta</taxon>
        <taxon>Spermatophyta</taxon>
        <taxon>Magnoliopsida</taxon>
        <taxon>Proteales</taxon>
        <taxon>Nelumbonaceae</taxon>
        <taxon>Nelumbo</taxon>
    </lineage>
</organism>
<proteinExistence type="predicted"/>
<reference evidence="2 3" key="1">
    <citation type="journal article" date="2020" name="Mol. Biol. Evol.">
        <title>Distinct Expression and Methylation Patterns for Genes with Different Fates following a Single Whole-Genome Duplication in Flowering Plants.</title>
        <authorList>
            <person name="Shi T."/>
            <person name="Rahmani R.S."/>
            <person name="Gugger P.F."/>
            <person name="Wang M."/>
            <person name="Li H."/>
            <person name="Zhang Y."/>
            <person name="Li Z."/>
            <person name="Wang Q."/>
            <person name="Van de Peer Y."/>
            <person name="Marchal K."/>
            <person name="Chen J."/>
        </authorList>
    </citation>
    <scope>NUCLEOTIDE SEQUENCE [LARGE SCALE GENOMIC DNA]</scope>
    <source>
        <tissue evidence="2">Leaf</tissue>
    </source>
</reference>
<protein>
    <submittedName>
        <fullName evidence="2">Uncharacterized protein</fullName>
    </submittedName>
</protein>
<accession>A0A822ZTY3</accession>
<dbReference type="EMBL" id="DUZY01000008">
    <property type="protein sequence ID" value="DAD46981.1"/>
    <property type="molecule type" value="Genomic_DNA"/>
</dbReference>
<evidence type="ECO:0000256" key="1">
    <source>
        <dbReference type="SAM" id="MobiDB-lite"/>
    </source>
</evidence>